<comment type="caution">
    <text evidence="1">The sequence shown here is derived from an EMBL/GenBank/DDBJ whole genome shotgun (WGS) entry which is preliminary data.</text>
</comment>
<dbReference type="RefSeq" id="WP_308429757.1">
    <property type="nucleotide sequence ID" value="NZ_BMQK01000001.1"/>
</dbReference>
<reference evidence="1" key="1">
    <citation type="journal article" date="2014" name="Int. J. Syst. Evol. Microbiol.">
        <title>Complete genome sequence of Corynebacterium casei LMG S-19264T (=DSM 44701T), isolated from a smear-ripened cheese.</title>
        <authorList>
            <consortium name="US DOE Joint Genome Institute (JGI-PGF)"/>
            <person name="Walter F."/>
            <person name="Albersmeier A."/>
            <person name="Kalinowski J."/>
            <person name="Ruckert C."/>
        </authorList>
    </citation>
    <scope>NUCLEOTIDE SEQUENCE</scope>
    <source>
        <strain evidence="1">JCM 3131</strain>
    </source>
</reference>
<dbReference type="AlphaFoldDB" id="A0A918B9V2"/>
<proteinExistence type="predicted"/>
<gene>
    <name evidence="1" type="ORF">GCM10010145_00550</name>
</gene>
<dbReference type="Proteomes" id="UP000620156">
    <property type="component" value="Unassembled WGS sequence"/>
</dbReference>
<accession>A0A918B9V2</accession>
<evidence type="ECO:0000313" key="1">
    <source>
        <dbReference type="EMBL" id="GGQ37386.1"/>
    </source>
</evidence>
<reference evidence="1" key="2">
    <citation type="submission" date="2020-09" db="EMBL/GenBank/DDBJ databases">
        <authorList>
            <person name="Sun Q."/>
            <person name="Ohkuma M."/>
        </authorList>
    </citation>
    <scope>NUCLEOTIDE SEQUENCE</scope>
    <source>
        <strain evidence="1">JCM 3131</strain>
    </source>
</reference>
<organism evidence="1 2">
    <name type="scientific">Streptomyces ruber</name>
    <dbReference type="NCBI Taxonomy" id="83378"/>
    <lineage>
        <taxon>Bacteria</taxon>
        <taxon>Bacillati</taxon>
        <taxon>Actinomycetota</taxon>
        <taxon>Actinomycetes</taxon>
        <taxon>Kitasatosporales</taxon>
        <taxon>Streptomycetaceae</taxon>
        <taxon>Streptomyces</taxon>
    </lineage>
</organism>
<keyword evidence="2" id="KW-1185">Reference proteome</keyword>
<sequence>MRCERCERCKSCERCQECEAREARESRAGTVVRLLPWASAEGKPAYLLTDGHGGHLSRRADAVEVTQIEMGHRLIGHSEALLERNAEIGMPELRYLTARLTEALRDSLRIAESRGARTGGGE</sequence>
<evidence type="ECO:0000313" key="2">
    <source>
        <dbReference type="Proteomes" id="UP000620156"/>
    </source>
</evidence>
<dbReference type="EMBL" id="BMQK01000001">
    <property type="protein sequence ID" value="GGQ37386.1"/>
    <property type="molecule type" value="Genomic_DNA"/>
</dbReference>
<protein>
    <submittedName>
        <fullName evidence="1">Uncharacterized protein</fullName>
    </submittedName>
</protein>
<name>A0A918B9V2_9ACTN</name>